<comment type="caution">
    <text evidence="3">The sequence shown here is derived from an EMBL/GenBank/DDBJ whole genome shotgun (WGS) entry which is preliminary data.</text>
</comment>
<feature type="signal peptide" evidence="2">
    <location>
        <begin position="1"/>
        <end position="21"/>
    </location>
</feature>
<feature type="chain" id="PRO_5040733056" description="Secreted protein" evidence="2">
    <location>
        <begin position="22"/>
        <end position="66"/>
    </location>
</feature>
<feature type="compositionally biased region" description="Polar residues" evidence="1">
    <location>
        <begin position="38"/>
        <end position="55"/>
    </location>
</feature>
<dbReference type="PROSITE" id="PS51257">
    <property type="entry name" value="PROKAR_LIPOPROTEIN"/>
    <property type="match status" value="1"/>
</dbReference>
<evidence type="ECO:0000256" key="2">
    <source>
        <dbReference type="SAM" id="SignalP"/>
    </source>
</evidence>
<keyword evidence="4" id="KW-1185">Reference proteome</keyword>
<keyword evidence="2" id="KW-0732">Signal</keyword>
<dbReference type="AlphaFoldDB" id="A0A9W6NDS7"/>
<evidence type="ECO:0000313" key="4">
    <source>
        <dbReference type="Proteomes" id="UP001143328"/>
    </source>
</evidence>
<organism evidence="3 4">
    <name type="scientific">Pseudomonas turukhanskensis</name>
    <dbReference type="NCBI Taxonomy" id="1806536"/>
    <lineage>
        <taxon>Bacteria</taxon>
        <taxon>Pseudomonadati</taxon>
        <taxon>Pseudomonadota</taxon>
        <taxon>Gammaproteobacteria</taxon>
        <taxon>Pseudomonadales</taxon>
        <taxon>Pseudomonadaceae</taxon>
        <taxon>Pseudomonas</taxon>
    </lineage>
</organism>
<reference evidence="3" key="1">
    <citation type="journal article" date="2014" name="Int. J. Syst. Evol. Microbiol.">
        <title>Complete genome sequence of Corynebacterium casei LMG S-19264T (=DSM 44701T), isolated from a smear-ripened cheese.</title>
        <authorList>
            <consortium name="US DOE Joint Genome Institute (JGI-PGF)"/>
            <person name="Walter F."/>
            <person name="Albersmeier A."/>
            <person name="Kalinowski J."/>
            <person name="Ruckert C."/>
        </authorList>
    </citation>
    <scope>NUCLEOTIDE SEQUENCE</scope>
    <source>
        <strain evidence="3">VKM B-2935</strain>
    </source>
</reference>
<sequence length="66" mass="6883">MTRYSATLLSASLLVLLTGCAGGSSPSTCEVMSPAQISLPTNQNDQRVEAQTTGEPVSDSHEQDCP</sequence>
<evidence type="ECO:0000313" key="3">
    <source>
        <dbReference type="EMBL" id="GLK87010.1"/>
    </source>
</evidence>
<accession>A0A9W6NDS7</accession>
<dbReference type="EMBL" id="BSFN01000001">
    <property type="protein sequence ID" value="GLK87010.1"/>
    <property type="molecule type" value="Genomic_DNA"/>
</dbReference>
<proteinExistence type="predicted"/>
<dbReference type="Proteomes" id="UP001143328">
    <property type="component" value="Unassembled WGS sequence"/>
</dbReference>
<feature type="region of interest" description="Disordered" evidence="1">
    <location>
        <begin position="38"/>
        <end position="66"/>
    </location>
</feature>
<reference evidence="3" key="2">
    <citation type="submission" date="2023-01" db="EMBL/GenBank/DDBJ databases">
        <authorList>
            <person name="Sun Q."/>
            <person name="Evtushenko L."/>
        </authorList>
    </citation>
    <scope>NUCLEOTIDE SEQUENCE</scope>
    <source>
        <strain evidence="3">VKM B-2935</strain>
    </source>
</reference>
<name>A0A9W6NDS7_9PSED</name>
<gene>
    <name evidence="3" type="ORF">GCM10017655_00720</name>
</gene>
<evidence type="ECO:0000256" key="1">
    <source>
        <dbReference type="SAM" id="MobiDB-lite"/>
    </source>
</evidence>
<evidence type="ECO:0008006" key="5">
    <source>
        <dbReference type="Google" id="ProtNLM"/>
    </source>
</evidence>
<protein>
    <recommendedName>
        <fullName evidence="5">Secreted protein</fullName>
    </recommendedName>
</protein>
<dbReference type="RefSeq" id="WP_271193247.1">
    <property type="nucleotide sequence ID" value="NZ_BSFN01000001.1"/>
</dbReference>